<dbReference type="AlphaFoldDB" id="A0AAV5WL98"/>
<dbReference type="EMBL" id="BTSY01000006">
    <property type="protein sequence ID" value="GMT31514.1"/>
    <property type="molecule type" value="Genomic_DNA"/>
</dbReference>
<evidence type="ECO:0000313" key="2">
    <source>
        <dbReference type="EMBL" id="GMT31514.1"/>
    </source>
</evidence>
<dbReference type="GO" id="GO:0005634">
    <property type="term" value="C:nucleus"/>
    <property type="evidence" value="ECO:0007669"/>
    <property type="project" value="TreeGrafter"/>
</dbReference>
<dbReference type="PANTHER" id="PTHR15160">
    <property type="entry name" value="VON HIPPEL-LINDAU PROTEIN"/>
    <property type="match status" value="1"/>
</dbReference>
<protein>
    <submittedName>
        <fullName evidence="2">Uncharacterized protein</fullName>
    </submittedName>
</protein>
<dbReference type="GO" id="GO:0016567">
    <property type="term" value="P:protein ubiquitination"/>
    <property type="evidence" value="ECO:0007669"/>
    <property type="project" value="TreeGrafter"/>
</dbReference>
<organism evidence="2 3">
    <name type="scientific">Pristionchus fissidentatus</name>
    <dbReference type="NCBI Taxonomy" id="1538716"/>
    <lineage>
        <taxon>Eukaryota</taxon>
        <taxon>Metazoa</taxon>
        <taxon>Ecdysozoa</taxon>
        <taxon>Nematoda</taxon>
        <taxon>Chromadorea</taxon>
        <taxon>Rhabditida</taxon>
        <taxon>Rhabditina</taxon>
        <taxon>Diplogasteromorpha</taxon>
        <taxon>Diplogasteroidea</taxon>
        <taxon>Neodiplogasteridae</taxon>
        <taxon>Pristionchus</taxon>
    </lineage>
</organism>
<evidence type="ECO:0000313" key="3">
    <source>
        <dbReference type="Proteomes" id="UP001432322"/>
    </source>
</evidence>
<evidence type="ECO:0000256" key="1">
    <source>
        <dbReference type="SAM" id="MobiDB-lite"/>
    </source>
</evidence>
<dbReference type="GO" id="GO:0030891">
    <property type="term" value="C:VCB complex"/>
    <property type="evidence" value="ECO:0007669"/>
    <property type="project" value="TreeGrafter"/>
</dbReference>
<accession>A0AAV5WL98</accession>
<sequence>RPVWPTEGVQLLRAAKAAASREKGGEMHTALLSLSRCLLVHYGASMGHASRLFADVGHVPTRVLMTDTSIHELNNMKPASTVKATDKLAAGLLKWAESVRSGEEREEDDQLQMLAEWSKELLTSSAAHGLNTVVLTTLVSMGREQREALLPCVWSDEQAAGTLIMHCLEVLLASSPPDETFERNSEEHSTTVVCAPAAGVDAALAHAVCLFLLNCTPYLAMKISPADLATWDRLQAMHERCAALVVGRTKPDAIQSLFAALPECIESFAPAMAAFKPEELQPEPVEEEEKVEKAEEEKKEDKDKADKKKKNKDKKAAVDKEAKKRKRAERVVDPASTAALLRLTRVARLAAAALSERAAVAPEHASAALATAAACLASAAPSAVRPAAEAAAAAVYELATRCLEVYGEGAAQSGMLSIALAAAATRQPPSTDYERSRAELLQYARLLAAAARCSKQGLLKDQVRYGSHYGFLDQVSLYSQLLGRLLQAAAAHGERLQRGGADSSASCKRRRRDEQRTLHAAVKAANAVNEESHFSKVLPFVIADCLLPLRAAPPAVQYPAVLLSHGVDRFGRASLATCLPPAERLAYTRMFPTFKEMNRRVV</sequence>
<feature type="compositionally biased region" description="Acidic residues" evidence="1">
    <location>
        <begin position="280"/>
        <end position="289"/>
    </location>
</feature>
<feature type="compositionally biased region" description="Basic and acidic residues" evidence="1">
    <location>
        <begin position="290"/>
        <end position="306"/>
    </location>
</feature>
<feature type="non-terminal residue" evidence="2">
    <location>
        <position position="1"/>
    </location>
</feature>
<feature type="region of interest" description="Disordered" evidence="1">
    <location>
        <begin position="277"/>
        <end position="330"/>
    </location>
</feature>
<dbReference type="PANTHER" id="PTHR15160:SF1">
    <property type="entry name" value="VON HIPPEL-LINDAU DISEASE TUMOR SUPPRESSOR"/>
    <property type="match status" value="1"/>
</dbReference>
<comment type="caution">
    <text evidence="2">The sequence shown here is derived from an EMBL/GenBank/DDBJ whole genome shotgun (WGS) entry which is preliminary data.</text>
</comment>
<gene>
    <name evidence="2" type="ORF">PFISCL1PPCAC_22811</name>
</gene>
<proteinExistence type="predicted"/>
<dbReference type="Proteomes" id="UP001432322">
    <property type="component" value="Unassembled WGS sequence"/>
</dbReference>
<keyword evidence="3" id="KW-1185">Reference proteome</keyword>
<reference evidence="2" key="1">
    <citation type="submission" date="2023-10" db="EMBL/GenBank/DDBJ databases">
        <title>Genome assembly of Pristionchus species.</title>
        <authorList>
            <person name="Yoshida K."/>
            <person name="Sommer R.J."/>
        </authorList>
    </citation>
    <scope>NUCLEOTIDE SEQUENCE</scope>
    <source>
        <strain evidence="2">RS5133</strain>
    </source>
</reference>
<name>A0AAV5WL98_9BILA</name>